<feature type="domain" description="Methyltransferase type 11" evidence="1">
    <location>
        <begin position="49"/>
        <end position="135"/>
    </location>
</feature>
<organism evidence="2 3">
    <name type="scientific">Tenggerimyces flavus</name>
    <dbReference type="NCBI Taxonomy" id="1708749"/>
    <lineage>
        <taxon>Bacteria</taxon>
        <taxon>Bacillati</taxon>
        <taxon>Actinomycetota</taxon>
        <taxon>Actinomycetes</taxon>
        <taxon>Propionibacteriales</taxon>
        <taxon>Nocardioidaceae</taxon>
        <taxon>Tenggerimyces</taxon>
    </lineage>
</organism>
<evidence type="ECO:0000259" key="1">
    <source>
        <dbReference type="Pfam" id="PF08241"/>
    </source>
</evidence>
<dbReference type="GO" id="GO:0032259">
    <property type="term" value="P:methylation"/>
    <property type="evidence" value="ECO:0007669"/>
    <property type="project" value="UniProtKB-KW"/>
</dbReference>
<name>A0ABV7YEM5_9ACTN</name>
<reference evidence="3" key="1">
    <citation type="journal article" date="2019" name="Int. J. Syst. Evol. Microbiol.">
        <title>The Global Catalogue of Microorganisms (GCM) 10K type strain sequencing project: providing services to taxonomists for standard genome sequencing and annotation.</title>
        <authorList>
            <consortium name="The Broad Institute Genomics Platform"/>
            <consortium name="The Broad Institute Genome Sequencing Center for Infectious Disease"/>
            <person name="Wu L."/>
            <person name="Ma J."/>
        </authorList>
    </citation>
    <scope>NUCLEOTIDE SEQUENCE [LARGE SCALE GENOMIC DNA]</scope>
    <source>
        <strain evidence="3">CGMCC 4.7241</strain>
    </source>
</reference>
<evidence type="ECO:0000313" key="2">
    <source>
        <dbReference type="EMBL" id="MFC3763278.1"/>
    </source>
</evidence>
<dbReference type="EC" id="2.1.1.-" evidence="2"/>
<dbReference type="EMBL" id="JBHRZH010000017">
    <property type="protein sequence ID" value="MFC3763278.1"/>
    <property type="molecule type" value="Genomic_DNA"/>
</dbReference>
<dbReference type="RefSeq" id="WP_205119654.1">
    <property type="nucleotide sequence ID" value="NZ_JAFBCM010000001.1"/>
</dbReference>
<dbReference type="CDD" id="cd02440">
    <property type="entry name" value="AdoMet_MTases"/>
    <property type="match status" value="1"/>
</dbReference>
<protein>
    <submittedName>
        <fullName evidence="2">Class I SAM-dependent methyltransferase</fullName>
        <ecNumber evidence="2">2.1.1.-</ecNumber>
    </submittedName>
</protein>
<accession>A0ABV7YEM5</accession>
<proteinExistence type="predicted"/>
<dbReference type="Gene3D" id="3.40.50.150">
    <property type="entry name" value="Vaccinia Virus protein VP39"/>
    <property type="match status" value="1"/>
</dbReference>
<gene>
    <name evidence="2" type="ORF">ACFOUW_20720</name>
</gene>
<keyword evidence="3" id="KW-1185">Reference proteome</keyword>
<dbReference type="Proteomes" id="UP001595699">
    <property type="component" value="Unassembled WGS sequence"/>
</dbReference>
<keyword evidence="2" id="KW-0489">Methyltransferase</keyword>
<dbReference type="GO" id="GO:0008168">
    <property type="term" value="F:methyltransferase activity"/>
    <property type="evidence" value="ECO:0007669"/>
    <property type="project" value="UniProtKB-KW"/>
</dbReference>
<evidence type="ECO:0000313" key="3">
    <source>
        <dbReference type="Proteomes" id="UP001595699"/>
    </source>
</evidence>
<dbReference type="SUPFAM" id="SSF53335">
    <property type="entry name" value="S-adenosyl-L-methionine-dependent methyltransferases"/>
    <property type="match status" value="1"/>
</dbReference>
<keyword evidence="2" id="KW-0808">Transferase</keyword>
<dbReference type="InterPro" id="IPR029063">
    <property type="entry name" value="SAM-dependent_MTases_sf"/>
</dbReference>
<dbReference type="PANTHER" id="PTHR43861:SF1">
    <property type="entry name" value="TRANS-ACONITATE 2-METHYLTRANSFERASE"/>
    <property type="match status" value="1"/>
</dbReference>
<dbReference type="PANTHER" id="PTHR43861">
    <property type="entry name" value="TRANS-ACONITATE 2-METHYLTRANSFERASE-RELATED"/>
    <property type="match status" value="1"/>
</dbReference>
<dbReference type="Pfam" id="PF08241">
    <property type="entry name" value="Methyltransf_11"/>
    <property type="match status" value="1"/>
</dbReference>
<comment type="caution">
    <text evidence="2">The sequence shown here is derived from an EMBL/GenBank/DDBJ whole genome shotgun (WGS) entry which is preliminary data.</text>
</comment>
<sequence length="203" mass="22807">MSDVVGETQRTYDRIAAEYAEHKRRPYTPLTKYYEAFAAHLPRGSAVADIGCGPGEEVRLLREYGFTAFGFDFSAGQLRAAGVVGLTQADMRDLPIRTASVDGVWCQAALLHIPRAEVPTVLAEFARIVRDGGRLHLMVAEGNDEGWEQASHYQASDRQRWFTYHREPELTHQLAEVGFAVDAVDRHRSNREWLILGAARRAH</sequence>
<dbReference type="InterPro" id="IPR013216">
    <property type="entry name" value="Methyltransf_11"/>
</dbReference>